<dbReference type="Proteomes" id="UP000886833">
    <property type="component" value="Unassembled WGS sequence"/>
</dbReference>
<comment type="caution">
    <text evidence="1">The sequence shown here is derived from an EMBL/GenBank/DDBJ whole genome shotgun (WGS) entry which is preliminary data.</text>
</comment>
<dbReference type="Pfam" id="PF07873">
    <property type="entry name" value="YabP"/>
    <property type="match status" value="1"/>
</dbReference>
<organism evidence="1 2">
    <name type="scientific">Candidatus Onthousia faecipullorum</name>
    <dbReference type="NCBI Taxonomy" id="2840887"/>
    <lineage>
        <taxon>Bacteria</taxon>
        <taxon>Bacillati</taxon>
        <taxon>Bacillota</taxon>
        <taxon>Bacilli</taxon>
        <taxon>Candidatus Onthousia</taxon>
    </lineage>
</organism>
<reference evidence="1" key="1">
    <citation type="submission" date="2020-10" db="EMBL/GenBank/DDBJ databases">
        <authorList>
            <person name="Gilroy R."/>
        </authorList>
    </citation>
    <scope>NUCLEOTIDE SEQUENCE</scope>
    <source>
        <strain evidence="1">CHK195-26880</strain>
    </source>
</reference>
<dbReference type="EMBL" id="DVKQ01000065">
    <property type="protein sequence ID" value="HIT37848.1"/>
    <property type="molecule type" value="Genomic_DNA"/>
</dbReference>
<name>A0A9D1GBG2_9FIRM</name>
<evidence type="ECO:0000313" key="2">
    <source>
        <dbReference type="Proteomes" id="UP000886833"/>
    </source>
</evidence>
<dbReference type="InterPro" id="IPR022476">
    <property type="entry name" value="Spore_YabP/YqfC"/>
</dbReference>
<protein>
    <submittedName>
        <fullName evidence="1">YabP/YqfC family sporulation protein</fullName>
    </submittedName>
</protein>
<reference evidence="1" key="2">
    <citation type="journal article" date="2021" name="PeerJ">
        <title>Extensive microbial diversity within the chicken gut microbiome revealed by metagenomics and culture.</title>
        <authorList>
            <person name="Gilroy R."/>
            <person name="Ravi A."/>
            <person name="Getino M."/>
            <person name="Pursley I."/>
            <person name="Horton D.L."/>
            <person name="Alikhan N.F."/>
            <person name="Baker D."/>
            <person name="Gharbi K."/>
            <person name="Hall N."/>
            <person name="Watson M."/>
            <person name="Adriaenssens E.M."/>
            <person name="Foster-Nyarko E."/>
            <person name="Jarju S."/>
            <person name="Secka A."/>
            <person name="Antonio M."/>
            <person name="Oren A."/>
            <person name="Chaudhuri R.R."/>
            <person name="La Ragione R."/>
            <person name="Hildebrand F."/>
            <person name="Pallen M.J."/>
        </authorList>
    </citation>
    <scope>NUCLEOTIDE SEQUENCE</scope>
    <source>
        <strain evidence="1">CHK195-26880</strain>
    </source>
</reference>
<sequence length="80" mass="9513">MTYNYLRNFLDPIDFHIDIYDKKIYITNYEKILTLGSNKIIIKAKSRKITLEGRDFSLKKLADRELLILGSLNNLEIKYE</sequence>
<gene>
    <name evidence="1" type="ORF">IAB59_05185</name>
</gene>
<proteinExistence type="predicted"/>
<evidence type="ECO:0000313" key="1">
    <source>
        <dbReference type="EMBL" id="HIT37848.1"/>
    </source>
</evidence>
<accession>A0A9D1GBG2</accession>
<dbReference type="AlphaFoldDB" id="A0A9D1GBG2"/>